<feature type="modified residue" description="Phosphohistidine" evidence="1">
    <location>
        <position position="55"/>
    </location>
</feature>
<dbReference type="Gene3D" id="1.20.120.160">
    <property type="entry name" value="HPT domain"/>
    <property type="match status" value="1"/>
</dbReference>
<feature type="region of interest" description="Disordered" evidence="2">
    <location>
        <begin position="115"/>
        <end position="147"/>
    </location>
</feature>
<keyword evidence="1" id="KW-0597">Phosphoprotein</keyword>
<gene>
    <name evidence="4" type="ORF">FJY75_03245</name>
</gene>
<feature type="compositionally biased region" description="Low complexity" evidence="2">
    <location>
        <begin position="137"/>
        <end position="147"/>
    </location>
</feature>
<sequence>MTLENSFSPEEMEVLRGIFLSSSNQCLDAMRGILDAWPEGGPGEERLKQFHRAAHSVKGAAMQIGYLPIGELARELERAVLALLAGAPADESWRRAAEQACAILGDDLEALRAGREMSPPDQRLLRELKRLGGAGAAQGADRPAAES</sequence>
<evidence type="ECO:0000259" key="3">
    <source>
        <dbReference type="PROSITE" id="PS50894"/>
    </source>
</evidence>
<dbReference type="InterPro" id="IPR008207">
    <property type="entry name" value="Sig_transdc_His_kin_Hpt_dom"/>
</dbReference>
<dbReference type="GO" id="GO:0000160">
    <property type="term" value="P:phosphorelay signal transduction system"/>
    <property type="evidence" value="ECO:0007669"/>
    <property type="project" value="InterPro"/>
</dbReference>
<dbReference type="CDD" id="cd00088">
    <property type="entry name" value="HPT"/>
    <property type="match status" value="1"/>
</dbReference>
<evidence type="ECO:0000256" key="2">
    <source>
        <dbReference type="SAM" id="MobiDB-lite"/>
    </source>
</evidence>
<proteinExistence type="predicted"/>
<feature type="domain" description="HPt" evidence="3">
    <location>
        <begin position="8"/>
        <end position="111"/>
    </location>
</feature>
<dbReference type="Proteomes" id="UP000748308">
    <property type="component" value="Unassembled WGS sequence"/>
</dbReference>
<evidence type="ECO:0000313" key="5">
    <source>
        <dbReference type="Proteomes" id="UP000748308"/>
    </source>
</evidence>
<comment type="caution">
    <text evidence="4">The sequence shown here is derived from an EMBL/GenBank/DDBJ whole genome shotgun (WGS) entry which is preliminary data.</text>
</comment>
<dbReference type="AlphaFoldDB" id="A0A938BQ72"/>
<evidence type="ECO:0000256" key="1">
    <source>
        <dbReference type="PROSITE-ProRule" id="PRU00110"/>
    </source>
</evidence>
<reference evidence="4" key="1">
    <citation type="submission" date="2019-03" db="EMBL/GenBank/DDBJ databases">
        <title>Lake Tanganyika Metagenome-Assembled Genomes (MAGs).</title>
        <authorList>
            <person name="Tran P."/>
        </authorList>
    </citation>
    <scope>NUCLEOTIDE SEQUENCE</scope>
    <source>
        <strain evidence="4">M_DeepCast_400m_m2_100</strain>
    </source>
</reference>
<evidence type="ECO:0000313" key="4">
    <source>
        <dbReference type="EMBL" id="MBM3316847.1"/>
    </source>
</evidence>
<protein>
    <submittedName>
        <fullName evidence="4">Hpt domain-containing protein</fullName>
    </submittedName>
</protein>
<accession>A0A938BQ72</accession>
<organism evidence="4 5">
    <name type="scientific">Eiseniibacteriota bacterium</name>
    <dbReference type="NCBI Taxonomy" id="2212470"/>
    <lineage>
        <taxon>Bacteria</taxon>
        <taxon>Candidatus Eiseniibacteriota</taxon>
    </lineage>
</organism>
<dbReference type="InterPro" id="IPR036641">
    <property type="entry name" value="HPT_dom_sf"/>
</dbReference>
<dbReference type="PROSITE" id="PS50894">
    <property type="entry name" value="HPT"/>
    <property type="match status" value="1"/>
</dbReference>
<name>A0A938BQ72_UNCEI</name>
<dbReference type="EMBL" id="VGIY01000047">
    <property type="protein sequence ID" value="MBM3316847.1"/>
    <property type="molecule type" value="Genomic_DNA"/>
</dbReference>
<dbReference type="SUPFAM" id="SSF47226">
    <property type="entry name" value="Histidine-containing phosphotransfer domain, HPT domain"/>
    <property type="match status" value="1"/>
</dbReference>
<dbReference type="Pfam" id="PF01627">
    <property type="entry name" value="Hpt"/>
    <property type="match status" value="1"/>
</dbReference>